<keyword evidence="2" id="KW-1185">Reference proteome</keyword>
<dbReference type="AlphaFoldDB" id="A0AA48KD97"/>
<gene>
    <name evidence="1" type="ORF">METESE_18080</name>
</gene>
<organism evidence="1 2">
    <name type="scientific">Mesoterricola sediminis</name>
    <dbReference type="NCBI Taxonomy" id="2927980"/>
    <lineage>
        <taxon>Bacteria</taxon>
        <taxon>Pseudomonadati</taxon>
        <taxon>Acidobacteriota</taxon>
        <taxon>Holophagae</taxon>
        <taxon>Holophagales</taxon>
        <taxon>Holophagaceae</taxon>
        <taxon>Mesoterricola</taxon>
    </lineage>
</organism>
<sequence>MAQADRFQCGWVKPFTTIKGEDHLGVLAQSVRMYSELLPGLTNVTERLWAYGFYPWLTLHHERRTHAGWALSFQQTIRRAEILAAAAAHLHELDTGEGDRAHGAHMTGRRTLNPLVEQLHRGELGRLPVARLALPGATREGRYFGNRYGGYGQYYRATFDQAGFLEWKNGPVCTLKGPGIALGETMGGILDAETLFQAICQDEVDLPTLRGLDFCCPCRLRSAPPIQAMLRSFLLNLPGPTFPAREGAELRRQTLLLLLASIHHTPENQEHRLDPGTAFRRSMYSGVWEDGSGHALPAEFGEARERWRIYQRHELLAVFLQTLFWAGLRALDDTPAASLRAYCATFLATFRGDLERIAPLADPLDQARNRIMGALPGLGDRLQHGHELQLAARIMIQVHSTAPELGTCVELAVRGLLTLLARGLPVAGNPYLPFRAAAQALTDPADLNLLTFAQAATLQAADATFEDWLRVLVRDWGAQAHLRVAYRKYYQEFGKDTFKLRPVENGLLPAARDQMPVPTWTYPRLGTACQFLFEAGFLDPEGALTADGRDLLREGGLHA</sequence>
<accession>A0AA48KD97</accession>
<evidence type="ECO:0000313" key="2">
    <source>
        <dbReference type="Proteomes" id="UP001228113"/>
    </source>
</evidence>
<reference evidence="1" key="1">
    <citation type="journal article" date="2023" name="Int. J. Syst. Evol. Microbiol.">
        <title>Mesoterricola silvestris gen. nov., sp. nov., Mesoterricola sediminis sp. nov., Geothrix oryzae sp. nov., Geothrix edaphica sp. nov., Geothrix rubra sp. nov., and Geothrix limicola sp. nov., six novel members of Acidobacteriota isolated from soils.</title>
        <authorList>
            <person name="Itoh H."/>
            <person name="Sugisawa Y."/>
            <person name="Mise K."/>
            <person name="Xu Z."/>
            <person name="Kuniyasu M."/>
            <person name="Ushijima N."/>
            <person name="Kawano K."/>
            <person name="Kobayashi E."/>
            <person name="Shiratori Y."/>
            <person name="Masuda Y."/>
            <person name="Senoo K."/>
        </authorList>
    </citation>
    <scope>NUCLEOTIDE SEQUENCE</scope>
    <source>
        <strain evidence="1">W786</strain>
    </source>
</reference>
<evidence type="ECO:0000313" key="1">
    <source>
        <dbReference type="EMBL" id="BDU76850.1"/>
    </source>
</evidence>
<proteinExistence type="predicted"/>
<dbReference type="EMBL" id="AP027081">
    <property type="protein sequence ID" value="BDU76850.1"/>
    <property type="molecule type" value="Genomic_DNA"/>
</dbReference>
<dbReference type="RefSeq" id="WP_316411546.1">
    <property type="nucleotide sequence ID" value="NZ_AP027081.1"/>
</dbReference>
<name>A0AA48KD97_9BACT</name>
<dbReference type="KEGG" id="msea:METESE_18080"/>
<protein>
    <submittedName>
        <fullName evidence="1">Uncharacterized protein</fullName>
    </submittedName>
</protein>
<dbReference type="Proteomes" id="UP001228113">
    <property type="component" value="Chromosome"/>
</dbReference>